<keyword evidence="1" id="KW-0963">Cytoplasm</keyword>
<dbReference type="EMBL" id="JARAWC010000003">
    <property type="protein sequence ID" value="MDX2959059.1"/>
    <property type="molecule type" value="Genomic_DNA"/>
</dbReference>
<dbReference type="Gene3D" id="3.40.47.10">
    <property type="match status" value="1"/>
</dbReference>
<dbReference type="RefSeq" id="WP_010359650.1">
    <property type="nucleotide sequence ID" value="NZ_CP122369.1"/>
</dbReference>
<proteinExistence type="predicted"/>
<dbReference type="GeneID" id="69806616"/>
<evidence type="ECO:0000313" key="8">
    <source>
        <dbReference type="Proteomes" id="UP001272987"/>
    </source>
</evidence>
<dbReference type="SUPFAM" id="SSF53901">
    <property type="entry name" value="Thiolase-like"/>
    <property type="match status" value="1"/>
</dbReference>
<evidence type="ECO:0000313" key="9">
    <source>
        <dbReference type="Proteomes" id="UP001282288"/>
    </source>
</evidence>
<keyword evidence="8" id="KW-1185">Reference proteome</keyword>
<accession>A0AAP6EDU6</accession>
<evidence type="ECO:0000259" key="4">
    <source>
        <dbReference type="Pfam" id="PF08541"/>
    </source>
</evidence>
<dbReference type="EMBL" id="JARAWP010000030">
    <property type="protein sequence ID" value="MDX3023907.1"/>
    <property type="molecule type" value="Genomic_DNA"/>
</dbReference>
<evidence type="ECO:0000259" key="5">
    <source>
        <dbReference type="Pfam" id="PF08545"/>
    </source>
</evidence>
<feature type="domain" description="Beta-ketoacyl-[acyl-carrier-protein] synthase III N-terminal" evidence="5">
    <location>
        <begin position="107"/>
        <end position="186"/>
    </location>
</feature>
<protein>
    <submittedName>
        <fullName evidence="6">Ketoacyl-ACP synthase III</fullName>
    </submittedName>
</protein>
<sequence>MPTGIVGLGAFTPAHVIDNAQITTWTGATDAWITERTGIQHRRYAAPGVTTSELAAQAVQNLFADSPRTLDEVGLTILATSTPDQPQPSTAVRLHNLLRVRTTAPAFDLNAVCAGFVYALSIADAMLSRDAGSGTALVVGVDMYSTIMDRSDRRTVALFGDGAGAVLLGEVPDGYGIHATSLIADGDSEELVEVVAGGTRERADDASRAAGRHLFRMQGRPVRDYALHSIPKAIDDVLGACGYTADDIDRFIVHQGNSRLVEAVAAQLGVDMARVPLSAPHFGNTGAAALPLTLCHSHRQRPLERGERIVFAAVGGGMTAGAVLLTWY</sequence>
<dbReference type="PANTHER" id="PTHR34069:SF2">
    <property type="entry name" value="BETA-KETOACYL-[ACYL-CARRIER-PROTEIN] SYNTHASE III"/>
    <property type="match status" value="1"/>
</dbReference>
<keyword evidence="2" id="KW-0808">Transferase</keyword>
<dbReference type="NCBIfam" id="NF006829">
    <property type="entry name" value="PRK09352.1"/>
    <property type="match status" value="1"/>
</dbReference>
<dbReference type="GO" id="GO:0006633">
    <property type="term" value="P:fatty acid biosynthetic process"/>
    <property type="evidence" value="ECO:0007669"/>
    <property type="project" value="InterPro"/>
</dbReference>
<dbReference type="Proteomes" id="UP001282288">
    <property type="component" value="Unassembled WGS sequence"/>
</dbReference>
<comment type="caution">
    <text evidence="6">The sequence shown here is derived from an EMBL/GenBank/DDBJ whole genome shotgun (WGS) entry which is preliminary data.</text>
</comment>
<dbReference type="AlphaFoldDB" id="A0AAP6EDU6"/>
<evidence type="ECO:0000256" key="1">
    <source>
        <dbReference type="ARBA" id="ARBA00022490"/>
    </source>
</evidence>
<keyword evidence="3" id="KW-0012">Acyltransferase</keyword>
<dbReference type="Pfam" id="PF08545">
    <property type="entry name" value="ACP_syn_III"/>
    <property type="match status" value="1"/>
</dbReference>
<feature type="domain" description="Beta-ketoacyl-[acyl-carrier-protein] synthase III C-terminal" evidence="4">
    <location>
        <begin position="240"/>
        <end position="327"/>
    </location>
</feature>
<organism evidence="6 9">
    <name type="scientific">Streptomyces acidiscabies</name>
    <dbReference type="NCBI Taxonomy" id="42234"/>
    <lineage>
        <taxon>Bacteria</taxon>
        <taxon>Bacillati</taxon>
        <taxon>Actinomycetota</taxon>
        <taxon>Actinomycetes</taxon>
        <taxon>Kitasatosporales</taxon>
        <taxon>Streptomycetaceae</taxon>
        <taxon>Streptomyces</taxon>
    </lineage>
</organism>
<evidence type="ECO:0000256" key="2">
    <source>
        <dbReference type="ARBA" id="ARBA00022679"/>
    </source>
</evidence>
<dbReference type="GO" id="GO:0044550">
    <property type="term" value="P:secondary metabolite biosynthetic process"/>
    <property type="evidence" value="ECO:0007669"/>
    <property type="project" value="TreeGrafter"/>
</dbReference>
<gene>
    <name evidence="6" type="ORF">PV399_04890</name>
    <name evidence="7" type="ORF">PV666_39455</name>
</gene>
<dbReference type="InterPro" id="IPR013747">
    <property type="entry name" value="ACP_syn_III_C"/>
</dbReference>
<dbReference type="Pfam" id="PF08541">
    <property type="entry name" value="ACP_syn_III_C"/>
    <property type="match status" value="1"/>
</dbReference>
<evidence type="ECO:0000256" key="3">
    <source>
        <dbReference type="ARBA" id="ARBA00023315"/>
    </source>
</evidence>
<reference evidence="6 8" key="1">
    <citation type="journal article" date="2023" name="Microb. Genom.">
        <title>Mesoterricola silvestris gen. nov., sp. nov., Mesoterricola sediminis sp. nov., Geothrix oryzae sp. nov., Geothrix edaphica sp. nov., Geothrix rubra sp. nov., and Geothrix limicola sp. nov., six novel members of Acidobacteriota isolated from soils.</title>
        <authorList>
            <person name="Weisberg A.J."/>
            <person name="Pearce E."/>
            <person name="Kramer C.G."/>
            <person name="Chang J.H."/>
            <person name="Clarke C.R."/>
        </authorList>
    </citation>
    <scope>NUCLEOTIDE SEQUENCE</scope>
    <source>
        <strain evidence="7 8">NB05-1H</strain>
        <strain evidence="6">NRRL_B-16521</strain>
    </source>
</reference>
<dbReference type="GO" id="GO:0004315">
    <property type="term" value="F:3-oxoacyl-[acyl-carrier-protein] synthase activity"/>
    <property type="evidence" value="ECO:0007669"/>
    <property type="project" value="InterPro"/>
</dbReference>
<evidence type="ECO:0000313" key="6">
    <source>
        <dbReference type="EMBL" id="MDX2959059.1"/>
    </source>
</evidence>
<dbReference type="Proteomes" id="UP001272987">
    <property type="component" value="Unassembled WGS sequence"/>
</dbReference>
<dbReference type="CDD" id="cd00830">
    <property type="entry name" value="KAS_III"/>
    <property type="match status" value="1"/>
</dbReference>
<evidence type="ECO:0000313" key="7">
    <source>
        <dbReference type="EMBL" id="MDX3023907.1"/>
    </source>
</evidence>
<name>A0AAP6EDU6_9ACTN</name>
<dbReference type="PANTHER" id="PTHR34069">
    <property type="entry name" value="3-OXOACYL-[ACYL-CARRIER-PROTEIN] SYNTHASE 3"/>
    <property type="match status" value="1"/>
</dbReference>
<dbReference type="InterPro" id="IPR013751">
    <property type="entry name" value="ACP_syn_III_N"/>
</dbReference>
<dbReference type="InterPro" id="IPR016039">
    <property type="entry name" value="Thiolase-like"/>
</dbReference>